<proteinExistence type="predicted"/>
<reference evidence="1 2" key="1">
    <citation type="journal article" date="2018" name="Mol. Biol. Evol.">
        <title>Broad Genomic Sampling Reveals a Smut Pathogenic Ancestry of the Fungal Clade Ustilaginomycotina.</title>
        <authorList>
            <person name="Kijpornyongpan T."/>
            <person name="Mondo S.J."/>
            <person name="Barry K."/>
            <person name="Sandor L."/>
            <person name="Lee J."/>
            <person name="Lipzen A."/>
            <person name="Pangilinan J."/>
            <person name="LaButti K."/>
            <person name="Hainaut M."/>
            <person name="Henrissat B."/>
            <person name="Grigoriev I.V."/>
            <person name="Spatafora J.W."/>
            <person name="Aime M.C."/>
        </authorList>
    </citation>
    <scope>NUCLEOTIDE SEQUENCE [LARGE SCALE GENOMIC DNA]</scope>
    <source>
        <strain evidence="1 2">MCA 3645</strain>
    </source>
</reference>
<organism evidence="1 2">
    <name type="scientific">Testicularia cyperi</name>
    <dbReference type="NCBI Taxonomy" id="1882483"/>
    <lineage>
        <taxon>Eukaryota</taxon>
        <taxon>Fungi</taxon>
        <taxon>Dikarya</taxon>
        <taxon>Basidiomycota</taxon>
        <taxon>Ustilaginomycotina</taxon>
        <taxon>Ustilaginomycetes</taxon>
        <taxon>Ustilaginales</taxon>
        <taxon>Anthracoideaceae</taxon>
        <taxon>Testicularia</taxon>
    </lineage>
</organism>
<sequence length="156" mass="17124">MNHCTVGSSGSMFRSRHHQDSHVFLQGRPSVASVTINSDRLSSYGGSRIHRFAEGRVLPDRLPLACGLCYHGMEARARWFHEVKRSPPSPDRGRLPELEHSHEVPGVYIGVGACLASGWVTQNDLYFKEGGAVPKAASFQRITRGQVGKHTFSVAA</sequence>
<gene>
    <name evidence="1" type="ORF">BCV70DRAFT_205629</name>
</gene>
<protein>
    <submittedName>
        <fullName evidence="1">Uncharacterized protein</fullName>
    </submittedName>
</protein>
<name>A0A317XUH1_9BASI</name>
<keyword evidence="2" id="KW-1185">Reference proteome</keyword>
<accession>A0A317XUH1</accession>
<dbReference type="AlphaFoldDB" id="A0A317XUH1"/>
<dbReference type="EMBL" id="KZ819191">
    <property type="protein sequence ID" value="PWZ01019.1"/>
    <property type="molecule type" value="Genomic_DNA"/>
</dbReference>
<dbReference type="InParanoid" id="A0A317XUH1"/>
<evidence type="ECO:0000313" key="1">
    <source>
        <dbReference type="EMBL" id="PWZ01019.1"/>
    </source>
</evidence>
<dbReference type="Proteomes" id="UP000246740">
    <property type="component" value="Unassembled WGS sequence"/>
</dbReference>
<evidence type="ECO:0000313" key="2">
    <source>
        <dbReference type="Proteomes" id="UP000246740"/>
    </source>
</evidence>